<keyword evidence="4" id="KW-0677">Repeat</keyword>
<feature type="coiled-coil region" evidence="9">
    <location>
        <begin position="53"/>
        <end position="97"/>
    </location>
</feature>
<sequence>MFQEKQQELQAAVLKVDQLTQQLEDLRKGKLNGFQSYNGQVTGPAAVELKKLYQELQIRNRLNQEQNSKLQQQKELLNKRNMEVAMMDKRINELRERLYKKKVEARQKENIPLNRINGTSSPQSSLSASGRVAAVGPYIQVPSAGTYAVPVDPVKPQSLTIASSSTHGRSKSGKHLSVIHVSCSVLFYFQANDGNWPLLKQSSAPVVKPPQISNTDWKESSMDTALKQGTISSQPLPTSALGSTDKLGLDLGKVPPTIPGVSKQLPQNYGTYPSPVPLGTGSTNSLERRKDGSLPRPGTGITNRQRPVPLPLPSNVHQPSSSQQIQQRISVPPSPTYQPAGPPLFPGGDGRPELPLTVAIRPFLADKGSRPQSPRKGPQTVNSSSIYSMYLQQATPPKNYQQAVYNTLNKSVKAVYGKPVLQSGSTSPSPLPFLHGSLPAQTSPQPQSQPQTEVSEKDQELENAPPSSENSNVENIPRPLSPTKLTPIVHSPLRYQSDADLEALRRKLANAPRPLKKRSSITEPEGPSGPNIQKLLYQRFNTLAGGIESAPFYQPSNPQDFIGILADVDNGNASTNGNIEEPISVQPTVPLPDEPPPSSDANDNELPSPATEELISTETTNQTSETTEDNNNNLAIVPSTEESSSPTPEVSSPAEEEAPLQPAVPPPLPPTKRTNLKKPNSERTGHGLRVKFNPLALLLDASLEGEFDLVQRIIYEVDDPSKPNDEGITPLHNAVCAGHHHIVKFLLDFGVNVNAADSDGWTPLHCAASCNSVHLCKLLVESGAAIFASTISDIETAADKCEEMEEGYIQCSQFLYGVQEKLGVMNKGVVYALWDYEAQNNDELSFHEGDAITILRRKDDNETEWWWARLNDKEGYVPKNLLGAALSFGLGRY</sequence>
<feature type="region of interest" description="Disordered" evidence="10">
    <location>
        <begin position="508"/>
        <end position="532"/>
    </location>
</feature>
<feature type="compositionally biased region" description="Pro residues" evidence="10">
    <location>
        <begin position="332"/>
        <end position="345"/>
    </location>
</feature>
<dbReference type="PROSITE" id="PS50088">
    <property type="entry name" value="ANK_REPEAT"/>
    <property type="match status" value="2"/>
</dbReference>
<evidence type="ECO:0000256" key="3">
    <source>
        <dbReference type="ARBA" id="ARBA00022703"/>
    </source>
</evidence>
<evidence type="ECO:0000256" key="10">
    <source>
        <dbReference type="SAM" id="MobiDB-lite"/>
    </source>
</evidence>
<feature type="compositionally biased region" description="Low complexity" evidence="10">
    <location>
        <begin position="318"/>
        <end position="331"/>
    </location>
</feature>
<evidence type="ECO:0000256" key="1">
    <source>
        <dbReference type="ARBA" id="ARBA00004123"/>
    </source>
</evidence>
<evidence type="ECO:0000256" key="4">
    <source>
        <dbReference type="ARBA" id="ARBA00022737"/>
    </source>
</evidence>
<gene>
    <name evidence="12" type="ORF">ASZ78_007474</name>
</gene>
<comment type="subcellular location">
    <subcellularLocation>
        <location evidence="1">Nucleus</location>
    </subcellularLocation>
</comment>
<dbReference type="PANTHER" id="PTHR24131">
    <property type="entry name" value="APOPTOSIS-STIMULATING OF P53 PROTEIN"/>
    <property type="match status" value="1"/>
</dbReference>
<evidence type="ECO:0000313" key="12">
    <source>
        <dbReference type="EMBL" id="OXB56308.1"/>
    </source>
</evidence>
<feature type="compositionally biased region" description="Low complexity" evidence="10">
    <location>
        <begin position="617"/>
        <end position="653"/>
    </location>
</feature>
<dbReference type="Proteomes" id="UP000198323">
    <property type="component" value="Unassembled WGS sequence"/>
</dbReference>
<name>A0A226MM40_CALSU</name>
<keyword evidence="9" id="KW-0175">Coiled coil</keyword>
<feature type="region of interest" description="Disordered" evidence="10">
    <location>
        <begin position="572"/>
        <end position="687"/>
    </location>
</feature>
<dbReference type="FunFam" id="1.25.40.20:FF:000008">
    <property type="entry name" value="Apoptosis-stimulating of p53 protein 2 isoform 1"/>
    <property type="match status" value="1"/>
</dbReference>
<dbReference type="PROSITE" id="PS50002">
    <property type="entry name" value="SH3"/>
    <property type="match status" value="1"/>
</dbReference>
<dbReference type="Pfam" id="PF00018">
    <property type="entry name" value="SH3_1"/>
    <property type="match status" value="1"/>
</dbReference>
<dbReference type="GO" id="GO:0006915">
    <property type="term" value="P:apoptotic process"/>
    <property type="evidence" value="ECO:0007669"/>
    <property type="project" value="UniProtKB-KW"/>
</dbReference>
<evidence type="ECO:0000256" key="5">
    <source>
        <dbReference type="ARBA" id="ARBA00023043"/>
    </source>
</evidence>
<feature type="repeat" description="ANK" evidence="7">
    <location>
        <begin position="726"/>
        <end position="758"/>
    </location>
</feature>
<feature type="compositionally biased region" description="Low complexity" evidence="10">
    <location>
        <begin position="441"/>
        <end position="452"/>
    </location>
</feature>
<dbReference type="EMBL" id="MCFN01000654">
    <property type="protein sequence ID" value="OXB56308.1"/>
    <property type="molecule type" value="Genomic_DNA"/>
</dbReference>
<evidence type="ECO:0000256" key="7">
    <source>
        <dbReference type="PROSITE-ProRule" id="PRU00023"/>
    </source>
</evidence>
<proteinExistence type="predicted"/>
<dbReference type="SMART" id="SM00248">
    <property type="entry name" value="ANK"/>
    <property type="match status" value="2"/>
</dbReference>
<feature type="compositionally biased region" description="Polar residues" evidence="10">
    <location>
        <begin position="465"/>
        <end position="474"/>
    </location>
</feature>
<dbReference type="AlphaFoldDB" id="A0A226MM40"/>
<dbReference type="PRINTS" id="PR00452">
    <property type="entry name" value="SH3DOMAIN"/>
</dbReference>
<dbReference type="Gene3D" id="1.25.40.20">
    <property type="entry name" value="Ankyrin repeat-containing domain"/>
    <property type="match status" value="1"/>
</dbReference>
<reference evidence="12 13" key="1">
    <citation type="submission" date="2016-07" db="EMBL/GenBank/DDBJ databases">
        <title>Disparate Historic Effective Population Sizes Predicted by Modern Levels of Genome Diversity for the Scaled Quail (Callipepla squamata) and the Northern Bobwhite (Colinus virginianus): Inferences from First and Second Generation Draft Genome Assemblies for Sympatric New World Quail.</title>
        <authorList>
            <person name="Oldeschulte D.L."/>
            <person name="Halley Y.A."/>
            <person name="Bhattarai E.K."/>
            <person name="Brashear W.A."/>
            <person name="Hill J."/>
            <person name="Metz R.P."/>
            <person name="Johnson C.D."/>
            <person name="Rollins D."/>
            <person name="Peterson M.J."/>
            <person name="Bickhart D.M."/>
            <person name="Decker J.E."/>
            <person name="Seabury C.M."/>
        </authorList>
    </citation>
    <scope>NUCLEOTIDE SEQUENCE [LARGE SCALE GENOMIC DNA]</scope>
    <source>
        <strain evidence="12 13">Texas</strain>
        <tissue evidence="12">Leg muscle</tissue>
    </source>
</reference>
<dbReference type="InterPro" id="IPR047163">
    <property type="entry name" value="ASPP1/2"/>
</dbReference>
<comment type="caution">
    <text evidence="12">The sequence shown here is derived from an EMBL/GenBank/DDBJ whole genome shotgun (WGS) entry which is preliminary data.</text>
</comment>
<dbReference type="InterPro" id="IPR036770">
    <property type="entry name" value="Ankyrin_rpt-contain_sf"/>
</dbReference>
<evidence type="ECO:0000256" key="9">
    <source>
        <dbReference type="SAM" id="Coils"/>
    </source>
</evidence>
<dbReference type="PANTHER" id="PTHR24131:SF5">
    <property type="entry name" value="APOPTOSIS-STIMULATING OF P53 PROTEIN 1"/>
    <property type="match status" value="1"/>
</dbReference>
<dbReference type="InterPro" id="IPR001452">
    <property type="entry name" value="SH3_domain"/>
</dbReference>
<feature type="domain" description="SH3" evidence="11">
    <location>
        <begin position="825"/>
        <end position="887"/>
    </location>
</feature>
<dbReference type="GO" id="GO:0042981">
    <property type="term" value="P:regulation of apoptotic process"/>
    <property type="evidence" value="ECO:0007669"/>
    <property type="project" value="InterPro"/>
</dbReference>
<evidence type="ECO:0000313" key="13">
    <source>
        <dbReference type="Proteomes" id="UP000198323"/>
    </source>
</evidence>
<dbReference type="SUPFAM" id="SSF50044">
    <property type="entry name" value="SH3-domain"/>
    <property type="match status" value="1"/>
</dbReference>
<dbReference type="InterPro" id="IPR036028">
    <property type="entry name" value="SH3-like_dom_sf"/>
</dbReference>
<dbReference type="GO" id="GO:0002039">
    <property type="term" value="F:p53 binding"/>
    <property type="evidence" value="ECO:0007669"/>
    <property type="project" value="InterPro"/>
</dbReference>
<dbReference type="SUPFAM" id="SSF48403">
    <property type="entry name" value="Ankyrin repeat"/>
    <property type="match status" value="1"/>
</dbReference>
<keyword evidence="5 7" id="KW-0040">ANK repeat</keyword>
<dbReference type="STRING" id="9009.A0A226MM40"/>
<feature type="repeat" description="ANK" evidence="7">
    <location>
        <begin position="759"/>
        <end position="791"/>
    </location>
</feature>
<keyword evidence="3" id="KW-0053">Apoptosis</keyword>
<evidence type="ECO:0000256" key="2">
    <source>
        <dbReference type="ARBA" id="ARBA00022443"/>
    </source>
</evidence>
<dbReference type="Pfam" id="PF12796">
    <property type="entry name" value="Ank_2"/>
    <property type="match status" value="1"/>
</dbReference>
<evidence type="ECO:0000256" key="6">
    <source>
        <dbReference type="ARBA" id="ARBA00023242"/>
    </source>
</evidence>
<dbReference type="GO" id="GO:0005634">
    <property type="term" value="C:nucleus"/>
    <property type="evidence" value="ECO:0007669"/>
    <property type="project" value="UniProtKB-SubCell"/>
</dbReference>
<dbReference type="SMART" id="SM00326">
    <property type="entry name" value="SH3"/>
    <property type="match status" value="1"/>
</dbReference>
<dbReference type="OrthoDB" id="10038642at2759"/>
<evidence type="ECO:0000256" key="8">
    <source>
        <dbReference type="PROSITE-ProRule" id="PRU00192"/>
    </source>
</evidence>
<dbReference type="InterPro" id="IPR002110">
    <property type="entry name" value="Ankyrin_rpt"/>
</dbReference>
<organism evidence="12 13">
    <name type="scientific">Callipepla squamata</name>
    <name type="common">Scaled quail</name>
    <dbReference type="NCBI Taxonomy" id="9009"/>
    <lineage>
        <taxon>Eukaryota</taxon>
        <taxon>Metazoa</taxon>
        <taxon>Chordata</taxon>
        <taxon>Craniata</taxon>
        <taxon>Vertebrata</taxon>
        <taxon>Euteleostomi</taxon>
        <taxon>Archelosauria</taxon>
        <taxon>Archosauria</taxon>
        <taxon>Dinosauria</taxon>
        <taxon>Saurischia</taxon>
        <taxon>Theropoda</taxon>
        <taxon>Coelurosauria</taxon>
        <taxon>Aves</taxon>
        <taxon>Neognathae</taxon>
        <taxon>Galloanserae</taxon>
        <taxon>Galliformes</taxon>
        <taxon>Odontophoridae</taxon>
        <taxon>Callipepla</taxon>
    </lineage>
</organism>
<keyword evidence="2 8" id="KW-0728">SH3 domain</keyword>
<protein>
    <recommendedName>
        <fullName evidence="11">SH3 domain-containing protein</fullName>
    </recommendedName>
</protein>
<feature type="region of interest" description="Disordered" evidence="10">
    <location>
        <begin position="258"/>
        <end position="354"/>
    </location>
</feature>
<keyword evidence="6" id="KW-0539">Nucleus</keyword>
<feature type="region of interest" description="Disordered" evidence="10">
    <location>
        <begin position="422"/>
        <end position="491"/>
    </location>
</feature>
<feature type="compositionally biased region" description="Pro residues" evidence="10">
    <location>
        <begin position="589"/>
        <end position="598"/>
    </location>
</feature>
<dbReference type="PROSITE" id="PS50297">
    <property type="entry name" value="ANK_REP_REGION"/>
    <property type="match status" value="2"/>
</dbReference>
<accession>A0A226MM40</accession>
<evidence type="ECO:0000259" key="11">
    <source>
        <dbReference type="PROSITE" id="PS50002"/>
    </source>
</evidence>
<keyword evidence="13" id="KW-1185">Reference proteome</keyword>
<feature type="coiled-coil region" evidence="9">
    <location>
        <begin position="2"/>
        <end position="29"/>
    </location>
</feature>